<dbReference type="GO" id="GO:0020037">
    <property type="term" value="F:heme binding"/>
    <property type="evidence" value="ECO:0007669"/>
    <property type="project" value="UniProtKB-UniRule"/>
</dbReference>
<feature type="transmembrane region" description="Helical" evidence="11">
    <location>
        <begin position="112"/>
        <end position="131"/>
    </location>
</feature>
<keyword evidence="6" id="KW-0492">Microsome</keyword>
<evidence type="ECO:0000256" key="5">
    <source>
        <dbReference type="ARBA" id="ARBA00022824"/>
    </source>
</evidence>
<dbReference type="PANTHER" id="PTHR19359:SF144">
    <property type="entry name" value="CYTOCHROME B5"/>
    <property type="match status" value="1"/>
</dbReference>
<evidence type="ECO:0000256" key="9">
    <source>
        <dbReference type="ARBA" id="ARBA00037877"/>
    </source>
</evidence>
<comment type="similarity">
    <text evidence="10 11">Belongs to the cytochrome b5 family.</text>
</comment>
<keyword evidence="11" id="KW-1133">Transmembrane helix</keyword>
<evidence type="ECO:0000256" key="7">
    <source>
        <dbReference type="ARBA" id="ARBA00023004"/>
    </source>
</evidence>
<proteinExistence type="inferred from homology"/>
<dbReference type="PRINTS" id="PR00363">
    <property type="entry name" value="CYTOCHROMEB5"/>
</dbReference>
<evidence type="ECO:0000256" key="8">
    <source>
        <dbReference type="ARBA" id="ARBA00023136"/>
    </source>
</evidence>
<evidence type="ECO:0000256" key="4">
    <source>
        <dbReference type="ARBA" id="ARBA00022723"/>
    </source>
</evidence>
<keyword evidence="7 11" id="KW-0408">Iron</keyword>
<dbReference type="FunFam" id="3.10.120.10:FF:000002">
    <property type="entry name" value="Cytochrome b5 type B"/>
    <property type="match status" value="1"/>
</dbReference>
<keyword evidence="8 11" id="KW-0472">Membrane</keyword>
<dbReference type="InterPro" id="IPR018506">
    <property type="entry name" value="Cyt_B5_heme-BS"/>
</dbReference>
<dbReference type="Pfam" id="PF00173">
    <property type="entry name" value="Cyt-b5"/>
    <property type="match status" value="1"/>
</dbReference>
<dbReference type="InterPro" id="IPR050668">
    <property type="entry name" value="Cytochrome_b5"/>
</dbReference>
<dbReference type="PANTHER" id="PTHR19359">
    <property type="entry name" value="CYTOCHROME B5"/>
    <property type="match status" value="1"/>
</dbReference>
<comment type="subcellular location">
    <subcellularLocation>
        <location evidence="1">Endoplasmic reticulum membrane</location>
        <topology evidence="1">Single-pass membrane protein</topology>
        <orientation evidence="1">Cytoplasmic side</orientation>
    </subcellularLocation>
    <subcellularLocation>
        <location evidence="9">Microsome membrane</location>
        <topology evidence="9">Single-pass membrane protein</topology>
        <orientation evidence="9">Cytoplasmic side</orientation>
    </subcellularLocation>
</comment>
<dbReference type="AlphaFoldDB" id="A0AA35UK66"/>
<dbReference type="PROSITE" id="PS00191">
    <property type="entry name" value="CYTOCHROME_B5_1"/>
    <property type="match status" value="1"/>
</dbReference>
<evidence type="ECO:0000256" key="3">
    <source>
        <dbReference type="ARBA" id="ARBA00022692"/>
    </source>
</evidence>
<keyword evidence="14" id="KW-1185">Reference proteome</keyword>
<reference evidence="13" key="1">
    <citation type="submission" date="2023-04" db="EMBL/GenBank/DDBJ databases">
        <authorList>
            <person name="Vijverberg K."/>
            <person name="Xiong W."/>
            <person name="Schranz E."/>
        </authorList>
    </citation>
    <scope>NUCLEOTIDE SEQUENCE</scope>
</reference>
<dbReference type="GO" id="GO:0046872">
    <property type="term" value="F:metal ion binding"/>
    <property type="evidence" value="ECO:0007669"/>
    <property type="project" value="UniProtKB-UniRule"/>
</dbReference>
<accession>A0AA35UK66</accession>
<evidence type="ECO:0000313" key="14">
    <source>
        <dbReference type="Proteomes" id="UP001177003"/>
    </source>
</evidence>
<evidence type="ECO:0000256" key="11">
    <source>
        <dbReference type="RuleBase" id="RU362121"/>
    </source>
</evidence>
<evidence type="ECO:0000313" key="13">
    <source>
        <dbReference type="EMBL" id="CAI9259766.1"/>
    </source>
</evidence>
<evidence type="ECO:0000256" key="1">
    <source>
        <dbReference type="ARBA" id="ARBA00004131"/>
    </source>
</evidence>
<dbReference type="InterPro" id="IPR001199">
    <property type="entry name" value="Cyt_B5-like_heme/steroid-bd"/>
</dbReference>
<evidence type="ECO:0000256" key="10">
    <source>
        <dbReference type="ARBA" id="ARBA00038168"/>
    </source>
</evidence>
<organism evidence="13 14">
    <name type="scientific">Lactuca saligna</name>
    <name type="common">Willowleaf lettuce</name>
    <dbReference type="NCBI Taxonomy" id="75948"/>
    <lineage>
        <taxon>Eukaryota</taxon>
        <taxon>Viridiplantae</taxon>
        <taxon>Streptophyta</taxon>
        <taxon>Embryophyta</taxon>
        <taxon>Tracheophyta</taxon>
        <taxon>Spermatophyta</taxon>
        <taxon>Magnoliopsida</taxon>
        <taxon>eudicotyledons</taxon>
        <taxon>Gunneridae</taxon>
        <taxon>Pentapetalae</taxon>
        <taxon>asterids</taxon>
        <taxon>campanulids</taxon>
        <taxon>Asterales</taxon>
        <taxon>Asteraceae</taxon>
        <taxon>Cichorioideae</taxon>
        <taxon>Cichorieae</taxon>
        <taxon>Lactucinae</taxon>
        <taxon>Lactuca</taxon>
    </lineage>
</organism>
<dbReference type="GO" id="GO:0005789">
    <property type="term" value="C:endoplasmic reticulum membrane"/>
    <property type="evidence" value="ECO:0007669"/>
    <property type="project" value="UniProtKB-SubCell"/>
</dbReference>
<evidence type="ECO:0000259" key="12">
    <source>
        <dbReference type="PROSITE" id="PS50255"/>
    </source>
</evidence>
<sequence length="137" mass="15170">MASDRKTFVFSEVSKHDTVDDCWLIIAGKVYDVTTFMDDHPGGQEPLLAVVCKDATKDFEVLGHSDEAKEMMKKYCIGDVDQSTVPLDHTTNPTIDYSYRAEGRGLGSSGKLLQFLVPFVIVGLAFIIKIYTKQTSA</sequence>
<name>A0AA35UK66_LACSI</name>
<feature type="domain" description="Cytochrome b5 heme-binding" evidence="12">
    <location>
        <begin position="5"/>
        <end position="81"/>
    </location>
</feature>
<dbReference type="SMART" id="SM01117">
    <property type="entry name" value="Cyt-b5"/>
    <property type="match status" value="1"/>
</dbReference>
<evidence type="ECO:0000256" key="2">
    <source>
        <dbReference type="ARBA" id="ARBA00022617"/>
    </source>
</evidence>
<dbReference type="SUPFAM" id="SSF55856">
    <property type="entry name" value="Cytochrome b5-like heme/steroid binding domain"/>
    <property type="match status" value="1"/>
</dbReference>
<dbReference type="PROSITE" id="PS50255">
    <property type="entry name" value="CYTOCHROME_B5_2"/>
    <property type="match status" value="1"/>
</dbReference>
<gene>
    <name evidence="13" type="ORF">LSALG_LOCUS642</name>
</gene>
<dbReference type="EMBL" id="OX465086">
    <property type="protein sequence ID" value="CAI9259766.1"/>
    <property type="molecule type" value="Genomic_DNA"/>
</dbReference>
<keyword evidence="3 11" id="KW-0812">Transmembrane</keyword>
<evidence type="ECO:0000256" key="6">
    <source>
        <dbReference type="ARBA" id="ARBA00022848"/>
    </source>
</evidence>
<keyword evidence="5" id="KW-0256">Endoplasmic reticulum</keyword>
<dbReference type="Proteomes" id="UP001177003">
    <property type="component" value="Chromosome 0"/>
</dbReference>
<keyword evidence="4 11" id="KW-0479">Metal-binding</keyword>
<keyword evidence="2 11" id="KW-0349">Heme</keyword>
<protein>
    <recommendedName>
        <fullName evidence="12">Cytochrome b5 heme-binding domain-containing protein</fullName>
    </recommendedName>
</protein>
<dbReference type="InterPro" id="IPR036400">
    <property type="entry name" value="Cyt_B5-like_heme/steroid_sf"/>
</dbReference>
<dbReference type="Gene3D" id="3.10.120.10">
    <property type="entry name" value="Cytochrome b5-like heme/steroid binding domain"/>
    <property type="match status" value="1"/>
</dbReference>